<dbReference type="GO" id="GO:0008703">
    <property type="term" value="F:5-amino-6-(5-phosphoribosylamino)uracil reductase activity"/>
    <property type="evidence" value="ECO:0007669"/>
    <property type="project" value="InterPro"/>
</dbReference>
<gene>
    <name evidence="5" type="ordered locus">Mmcs_2219</name>
</gene>
<sequence>MPDSAAGTQFTVLGAVESVADDRVGDFYAYPDALRRCWVRGNMIASVDGGATVAGRSGGLGAAGDRALFAKMRQAADVIVVGASTVRTEDYSGAQLSAAARQDRAARGQSEVPPIAVLTRSADLDHDAKLFRRTEVPPILLTSARTAATARERFGGLADVVDASGPEPDDVDPATALDLLAARGLLRVLTEGGPGVLGLFTAADLLDELCVTVAPVLVGGEAQRIVTGPGQVRTPLRRSHILGDDDGYLYCRYVRDR</sequence>
<dbReference type="InterPro" id="IPR024072">
    <property type="entry name" value="DHFR-like_dom_sf"/>
</dbReference>
<dbReference type="Gene3D" id="3.40.430.10">
    <property type="entry name" value="Dihydrofolate Reductase, subunit A"/>
    <property type="match status" value="1"/>
</dbReference>
<dbReference type="SUPFAM" id="SSF53597">
    <property type="entry name" value="Dihydrofolate reductase-like"/>
    <property type="match status" value="1"/>
</dbReference>
<evidence type="ECO:0000256" key="1">
    <source>
        <dbReference type="ARBA" id="ARBA00005104"/>
    </source>
</evidence>
<proteinExistence type="predicted"/>
<evidence type="ECO:0000256" key="3">
    <source>
        <dbReference type="ARBA" id="ARBA00023002"/>
    </source>
</evidence>
<keyword evidence="2" id="KW-0521">NADP</keyword>
<dbReference type="PANTHER" id="PTHR38011:SF7">
    <property type="entry name" value="2,5-DIAMINO-6-RIBOSYLAMINO-4(3H)-PYRIMIDINONE 5'-PHOSPHATE REDUCTASE"/>
    <property type="match status" value="1"/>
</dbReference>
<reference evidence="5" key="1">
    <citation type="submission" date="2006-06" db="EMBL/GenBank/DDBJ databases">
        <title>Complete sequence of chromosome of Mycobacterium sp. MCS.</title>
        <authorList>
            <consortium name="US DOE Joint Genome Institute"/>
            <person name="Copeland A."/>
            <person name="Lucas S."/>
            <person name="Lapidus A."/>
            <person name="Barry K."/>
            <person name="Detter J.C."/>
            <person name="Glavina del Rio T."/>
            <person name="Hammon N."/>
            <person name="Israni S."/>
            <person name="Dalin E."/>
            <person name="Tice H."/>
            <person name="Pitluck S."/>
            <person name="Martinez M."/>
            <person name="Schmutz J."/>
            <person name="Larimer F."/>
            <person name="Land M."/>
            <person name="Hauser L."/>
            <person name="Kyrpides N."/>
            <person name="Kim E."/>
            <person name="Miller C.D."/>
            <person name="Hughes J.E."/>
            <person name="Anderson A.J."/>
            <person name="Sims R.C."/>
            <person name="Richardson P."/>
        </authorList>
    </citation>
    <scope>NUCLEOTIDE SEQUENCE [LARGE SCALE GENOMIC DNA]</scope>
    <source>
        <strain evidence="5">MCS</strain>
    </source>
</reference>
<dbReference type="Pfam" id="PF01872">
    <property type="entry name" value="RibD_C"/>
    <property type="match status" value="1"/>
</dbReference>
<evidence type="ECO:0000313" key="5">
    <source>
        <dbReference type="EMBL" id="ABG08327.1"/>
    </source>
</evidence>
<keyword evidence="3" id="KW-0560">Oxidoreductase</keyword>
<evidence type="ECO:0000259" key="4">
    <source>
        <dbReference type="Pfam" id="PF01872"/>
    </source>
</evidence>
<dbReference type="AlphaFoldDB" id="A0A5Q5BJA6"/>
<evidence type="ECO:0000256" key="2">
    <source>
        <dbReference type="ARBA" id="ARBA00022857"/>
    </source>
</evidence>
<organism evidence="5">
    <name type="scientific">Mycobacterium sp. (strain MCS)</name>
    <dbReference type="NCBI Taxonomy" id="164756"/>
    <lineage>
        <taxon>Bacteria</taxon>
        <taxon>Bacillati</taxon>
        <taxon>Actinomycetota</taxon>
        <taxon>Actinomycetes</taxon>
        <taxon>Mycobacteriales</taxon>
        <taxon>Mycobacteriaceae</taxon>
        <taxon>Mycobacterium</taxon>
    </lineage>
</organism>
<dbReference type="InterPro" id="IPR050765">
    <property type="entry name" value="Riboflavin_Biosynth_HTPR"/>
</dbReference>
<dbReference type="InterPro" id="IPR002734">
    <property type="entry name" value="RibDG_C"/>
</dbReference>
<dbReference type="KEGG" id="mmc:Mmcs_2219"/>
<dbReference type="NCBIfam" id="NF010663">
    <property type="entry name" value="PRK14059.1-1"/>
    <property type="match status" value="1"/>
</dbReference>
<dbReference type="PANTHER" id="PTHR38011">
    <property type="entry name" value="DIHYDROFOLATE REDUCTASE FAMILY PROTEIN (AFU_ORTHOLOGUE AFUA_8G06820)"/>
    <property type="match status" value="1"/>
</dbReference>
<feature type="domain" description="Bacterial bifunctional deaminase-reductase C-terminal" evidence="4">
    <location>
        <begin position="38"/>
        <end position="248"/>
    </location>
</feature>
<dbReference type="NCBIfam" id="NF010665">
    <property type="entry name" value="PRK14059.1-4"/>
    <property type="match status" value="1"/>
</dbReference>
<dbReference type="GO" id="GO:0009231">
    <property type="term" value="P:riboflavin biosynthetic process"/>
    <property type="evidence" value="ECO:0007669"/>
    <property type="project" value="InterPro"/>
</dbReference>
<dbReference type="EMBL" id="CP000384">
    <property type="protein sequence ID" value="ABG08327.1"/>
    <property type="molecule type" value="Genomic_DNA"/>
</dbReference>
<name>A0A5Q5BJA6_MYCSS</name>
<dbReference type="NCBIfam" id="NF010664">
    <property type="entry name" value="PRK14059.1-2"/>
    <property type="match status" value="1"/>
</dbReference>
<accession>A0A5Q5BJA6</accession>
<protein>
    <submittedName>
        <fullName evidence="5">Bifunctional deaminase-reductase-like protein</fullName>
    </submittedName>
</protein>
<comment type="pathway">
    <text evidence="1">Cofactor biosynthesis; riboflavin biosynthesis.</text>
</comment>